<accession>A0A165G5Y2</accession>
<dbReference type="InterPro" id="IPR010721">
    <property type="entry name" value="UstE-like"/>
</dbReference>
<keyword evidence="1" id="KW-1133">Transmembrane helix</keyword>
<dbReference type="FunCoup" id="A0A165G5Y2">
    <property type="interactions" value="142"/>
</dbReference>
<feature type="transmembrane region" description="Helical" evidence="1">
    <location>
        <begin position="30"/>
        <end position="53"/>
    </location>
</feature>
<dbReference type="PANTHER" id="PTHR32251:SF23">
    <property type="entry name" value="3-OXO-5-ALPHA-STEROID 4-DEHYDROGENASE (DUF1295)"/>
    <property type="match status" value="1"/>
</dbReference>
<feature type="transmembrane region" description="Helical" evidence="1">
    <location>
        <begin position="65"/>
        <end position="83"/>
    </location>
</feature>
<protein>
    <submittedName>
        <fullName evidence="2">DUF1295-domain-containing protein</fullName>
    </submittedName>
</protein>
<keyword evidence="3" id="KW-1185">Reference proteome</keyword>
<dbReference type="Proteomes" id="UP000076842">
    <property type="component" value="Unassembled WGS sequence"/>
</dbReference>
<name>A0A165G5Y2_9BASI</name>
<evidence type="ECO:0000313" key="2">
    <source>
        <dbReference type="EMBL" id="KZT57640.1"/>
    </source>
</evidence>
<evidence type="ECO:0000313" key="3">
    <source>
        <dbReference type="Proteomes" id="UP000076842"/>
    </source>
</evidence>
<dbReference type="Gene3D" id="1.20.120.1630">
    <property type="match status" value="1"/>
</dbReference>
<reference evidence="2 3" key="1">
    <citation type="journal article" date="2016" name="Mol. Biol. Evol.">
        <title>Comparative Genomics of Early-Diverging Mushroom-Forming Fungi Provides Insights into the Origins of Lignocellulose Decay Capabilities.</title>
        <authorList>
            <person name="Nagy L.G."/>
            <person name="Riley R."/>
            <person name="Tritt A."/>
            <person name="Adam C."/>
            <person name="Daum C."/>
            <person name="Floudas D."/>
            <person name="Sun H."/>
            <person name="Yadav J.S."/>
            <person name="Pangilinan J."/>
            <person name="Larsson K.H."/>
            <person name="Matsuura K."/>
            <person name="Barry K."/>
            <person name="Labutti K."/>
            <person name="Kuo R."/>
            <person name="Ohm R.A."/>
            <person name="Bhattacharya S.S."/>
            <person name="Shirouzu T."/>
            <person name="Yoshinaga Y."/>
            <person name="Martin F.M."/>
            <person name="Grigoriev I.V."/>
            <person name="Hibbett D.S."/>
        </authorList>
    </citation>
    <scope>NUCLEOTIDE SEQUENCE [LARGE SCALE GENOMIC DNA]</scope>
    <source>
        <strain evidence="2 3">HHB12733</strain>
    </source>
</reference>
<sequence>MDLTDLKVDLTELRVLLGQLFPPESFTPYLFHPALTPALYFCAFNILWTYVAGEVTNNFSQVDRIWTFLPVIYTAWFTFWPSWNGGEVNPRAAAMFGLQMVWMTRLSYNTFRRGLFSLSDEDYRWPIFRATQPWILVKVFHLFFVSIIQNILLLGLGIPAYWTLLQPPSHLLSADYILLAVTSTLLLLEFTSDNQQYAYQSFKHSSGANSLRWPGARQAWTEADRRRGFVSRGLWAWSRHPNFACEQLFWFIQNLFPLIGAQSARQPLATGVPYPITPILPSLCLSILFVASTAYTESITLGKYREGYKAYQQRVGKFSPSYTVMKSLWLQATGRRTRVESLVWGEVVEGKKQK</sequence>
<dbReference type="InParanoid" id="A0A165G5Y2"/>
<dbReference type="AlphaFoldDB" id="A0A165G5Y2"/>
<keyword evidence="1" id="KW-0472">Membrane</keyword>
<keyword evidence="1" id="KW-0812">Transmembrane</keyword>
<feature type="transmembrane region" description="Helical" evidence="1">
    <location>
        <begin position="89"/>
        <end position="108"/>
    </location>
</feature>
<proteinExistence type="predicted"/>
<gene>
    <name evidence="2" type="ORF">CALCODRAFT_495878</name>
</gene>
<dbReference type="GO" id="GO:0016020">
    <property type="term" value="C:membrane"/>
    <property type="evidence" value="ECO:0007669"/>
    <property type="project" value="TreeGrafter"/>
</dbReference>
<feature type="transmembrane region" description="Helical" evidence="1">
    <location>
        <begin position="139"/>
        <end position="164"/>
    </location>
</feature>
<dbReference type="PANTHER" id="PTHR32251">
    <property type="entry name" value="3-OXO-5-ALPHA-STEROID 4-DEHYDROGENASE"/>
    <property type="match status" value="1"/>
</dbReference>
<evidence type="ECO:0000256" key="1">
    <source>
        <dbReference type="SAM" id="Phobius"/>
    </source>
</evidence>
<organism evidence="2 3">
    <name type="scientific">Calocera cornea HHB12733</name>
    <dbReference type="NCBI Taxonomy" id="1353952"/>
    <lineage>
        <taxon>Eukaryota</taxon>
        <taxon>Fungi</taxon>
        <taxon>Dikarya</taxon>
        <taxon>Basidiomycota</taxon>
        <taxon>Agaricomycotina</taxon>
        <taxon>Dacrymycetes</taxon>
        <taxon>Dacrymycetales</taxon>
        <taxon>Dacrymycetaceae</taxon>
        <taxon>Calocera</taxon>
    </lineage>
</organism>
<feature type="transmembrane region" description="Helical" evidence="1">
    <location>
        <begin position="170"/>
        <end position="188"/>
    </location>
</feature>
<dbReference type="EMBL" id="KV423960">
    <property type="protein sequence ID" value="KZT57640.1"/>
    <property type="molecule type" value="Genomic_DNA"/>
</dbReference>
<dbReference type="OrthoDB" id="201504at2759"/>
<dbReference type="Pfam" id="PF06966">
    <property type="entry name" value="DUF1295"/>
    <property type="match status" value="1"/>
</dbReference>